<keyword evidence="2" id="KW-1185">Reference proteome</keyword>
<protein>
    <submittedName>
        <fullName evidence="1">Uncharacterized protein</fullName>
    </submittedName>
</protein>
<dbReference type="EMBL" id="CAAALY010084860">
    <property type="protein sequence ID" value="VEL27098.1"/>
    <property type="molecule type" value="Genomic_DNA"/>
</dbReference>
<dbReference type="Proteomes" id="UP000784294">
    <property type="component" value="Unassembled WGS sequence"/>
</dbReference>
<evidence type="ECO:0000313" key="1">
    <source>
        <dbReference type="EMBL" id="VEL27098.1"/>
    </source>
</evidence>
<name>A0A3S5AS84_9PLAT</name>
<proteinExistence type="predicted"/>
<accession>A0A3S5AS84</accession>
<dbReference type="AlphaFoldDB" id="A0A3S5AS84"/>
<reference evidence="1" key="1">
    <citation type="submission" date="2018-11" db="EMBL/GenBank/DDBJ databases">
        <authorList>
            <consortium name="Pathogen Informatics"/>
        </authorList>
    </citation>
    <scope>NUCLEOTIDE SEQUENCE</scope>
</reference>
<gene>
    <name evidence="1" type="ORF">PXEA_LOCUS20538</name>
</gene>
<evidence type="ECO:0000313" key="2">
    <source>
        <dbReference type="Proteomes" id="UP000784294"/>
    </source>
</evidence>
<organism evidence="1 2">
    <name type="scientific">Protopolystoma xenopodis</name>
    <dbReference type="NCBI Taxonomy" id="117903"/>
    <lineage>
        <taxon>Eukaryota</taxon>
        <taxon>Metazoa</taxon>
        <taxon>Spiralia</taxon>
        <taxon>Lophotrochozoa</taxon>
        <taxon>Platyhelminthes</taxon>
        <taxon>Monogenea</taxon>
        <taxon>Polyopisthocotylea</taxon>
        <taxon>Polystomatidea</taxon>
        <taxon>Polystomatidae</taxon>
        <taxon>Protopolystoma</taxon>
    </lineage>
</organism>
<comment type="caution">
    <text evidence="1">The sequence shown here is derived from an EMBL/GenBank/DDBJ whole genome shotgun (WGS) entry which is preliminary data.</text>
</comment>
<sequence length="174" mass="19294">MTRFSALAFCVSTRPSELEAISFNEPPQNCFDCRAQLVNPATRGNSISNGFVFSDASSQLDKASIQRLLRDAITCHCVRSFCEACQPPFICLTLDEQVEPYRQRGLPFAREMAQSRCFECTLVHCSHSDRSGLQFRPRIGLVNSLAGSRTATGQDVAEGFDWTDARSKLQSTSV</sequence>